<keyword evidence="21" id="KW-1185">Reference proteome</keyword>
<dbReference type="PROSITE" id="PS00232">
    <property type="entry name" value="CADHERIN_1"/>
    <property type="match status" value="2"/>
</dbReference>
<dbReference type="GO" id="GO:0005912">
    <property type="term" value="C:adherens junction"/>
    <property type="evidence" value="ECO:0007669"/>
    <property type="project" value="TreeGrafter"/>
</dbReference>
<dbReference type="GO" id="GO:0007043">
    <property type="term" value="P:cell-cell junction assembly"/>
    <property type="evidence" value="ECO:0007669"/>
    <property type="project" value="TreeGrafter"/>
</dbReference>
<dbReference type="SUPFAM" id="SSF49313">
    <property type="entry name" value="Cadherin-like"/>
    <property type="match status" value="5"/>
</dbReference>
<evidence type="ECO:0000256" key="3">
    <source>
        <dbReference type="ARBA" id="ARBA00022685"/>
    </source>
</evidence>
<dbReference type="Gene3D" id="2.60.40.60">
    <property type="entry name" value="Cadherins"/>
    <property type="match status" value="5"/>
</dbReference>
<organism evidence="19">
    <name type="scientific">Lamprotornis superbus</name>
    <dbReference type="NCBI Taxonomy" id="245042"/>
    <lineage>
        <taxon>Eukaryota</taxon>
        <taxon>Metazoa</taxon>
        <taxon>Chordata</taxon>
        <taxon>Craniata</taxon>
        <taxon>Vertebrata</taxon>
        <taxon>Euteleostomi</taxon>
        <taxon>Archelosauria</taxon>
        <taxon>Archosauria</taxon>
        <taxon>Dinosauria</taxon>
        <taxon>Saurischia</taxon>
        <taxon>Theropoda</taxon>
        <taxon>Coelurosauria</taxon>
        <taxon>Aves</taxon>
        <taxon>Neognathae</taxon>
        <taxon>Neoaves</taxon>
        <taxon>Telluraves</taxon>
        <taxon>Australaves</taxon>
        <taxon>Passeriformes</taxon>
        <taxon>Sturnidae</taxon>
        <taxon>Lamprotornis</taxon>
    </lineage>
</organism>
<evidence type="ECO:0000313" key="20">
    <source>
        <dbReference type="EMBL" id="KAI1243261.1"/>
    </source>
</evidence>
<feature type="domain" description="Cadherin" evidence="18">
    <location>
        <begin position="567"/>
        <end position="680"/>
    </location>
</feature>
<evidence type="ECO:0000256" key="15">
    <source>
        <dbReference type="RuleBase" id="RU004357"/>
    </source>
</evidence>
<gene>
    <name evidence="20" type="ORF">IHE44_0000852</name>
    <name evidence="19" type="ORF">IHE44_006974</name>
</gene>
<evidence type="ECO:0000256" key="16">
    <source>
        <dbReference type="SAM" id="MobiDB-lite"/>
    </source>
</evidence>
<reference evidence="20" key="3">
    <citation type="submission" date="2022-01" db="EMBL/GenBank/DDBJ databases">
        <authorList>
            <person name="Rubenstein D.R."/>
        </authorList>
    </citation>
    <scope>NUCLEOTIDE SEQUENCE</scope>
    <source>
        <strain evidence="20">SS15</strain>
        <tissue evidence="20">Liver</tissue>
    </source>
</reference>
<dbReference type="InterPro" id="IPR000233">
    <property type="entry name" value="Cadherin_Y-type_LIR"/>
</dbReference>
<feature type="domain" description="Cadherin" evidence="18">
    <location>
        <begin position="459"/>
        <end position="566"/>
    </location>
</feature>
<evidence type="ECO:0000256" key="8">
    <source>
        <dbReference type="ARBA" id="ARBA00022837"/>
    </source>
</evidence>
<evidence type="ECO:0000256" key="1">
    <source>
        <dbReference type="ARBA" id="ARBA00004251"/>
    </source>
</evidence>
<dbReference type="Pfam" id="PF01049">
    <property type="entry name" value="CADH_Y-type_LIR"/>
    <property type="match status" value="1"/>
</dbReference>
<dbReference type="Gene3D" id="4.10.900.10">
    <property type="entry name" value="TCF3-CBD (Catenin binding domain)"/>
    <property type="match status" value="1"/>
</dbReference>
<reference evidence="19" key="1">
    <citation type="submission" date="2020-10" db="EMBL/GenBank/DDBJ databases">
        <title>Feather gene expression reveals the developmental basis of iridescence in African starlings.</title>
        <authorList>
            <person name="Rubenstein D.R."/>
        </authorList>
    </citation>
    <scope>NUCLEOTIDE SEQUENCE</scope>
    <source>
        <strain evidence="19">SS15</strain>
        <tissue evidence="19">Liver</tissue>
    </source>
</reference>
<dbReference type="PROSITE" id="PS50268">
    <property type="entry name" value="CADHERIN_2"/>
    <property type="match status" value="5"/>
</dbReference>
<dbReference type="GO" id="GO:0007156">
    <property type="term" value="P:homophilic cell adhesion via plasma membrane adhesion molecules"/>
    <property type="evidence" value="ECO:0007669"/>
    <property type="project" value="InterPro"/>
</dbReference>
<dbReference type="FunFam" id="2.60.40.60:FF:000012">
    <property type="entry name" value="Cadherin 24"/>
    <property type="match status" value="1"/>
</dbReference>
<dbReference type="Proteomes" id="UP000618051">
    <property type="component" value="Unassembled WGS sequence"/>
</dbReference>
<keyword evidence="9 14" id="KW-0130">Cell adhesion</keyword>
<dbReference type="GO" id="GO:0016342">
    <property type="term" value="C:catenin complex"/>
    <property type="evidence" value="ECO:0007669"/>
    <property type="project" value="TreeGrafter"/>
</dbReference>
<dbReference type="PANTHER" id="PTHR24027">
    <property type="entry name" value="CADHERIN-23"/>
    <property type="match status" value="1"/>
</dbReference>
<evidence type="ECO:0000256" key="6">
    <source>
        <dbReference type="ARBA" id="ARBA00022729"/>
    </source>
</evidence>
<dbReference type="GO" id="GO:0016339">
    <property type="term" value="P:calcium-dependent cell-cell adhesion via plasma membrane cell adhesion molecules"/>
    <property type="evidence" value="ECO:0007669"/>
    <property type="project" value="TreeGrafter"/>
</dbReference>
<dbReference type="InterPro" id="IPR039808">
    <property type="entry name" value="Cadherin"/>
</dbReference>
<feature type="domain" description="Cadherin" evidence="18">
    <location>
        <begin position="681"/>
        <end position="785"/>
    </location>
</feature>
<keyword evidence="4 14" id="KW-0812">Transmembrane</keyword>
<evidence type="ECO:0000256" key="9">
    <source>
        <dbReference type="ARBA" id="ARBA00022889"/>
    </source>
</evidence>
<dbReference type="GO" id="GO:0034332">
    <property type="term" value="P:adherens junction organization"/>
    <property type="evidence" value="ECO:0007669"/>
    <property type="project" value="TreeGrafter"/>
</dbReference>
<feature type="transmembrane region" description="Helical" evidence="17">
    <location>
        <begin position="912"/>
        <end position="933"/>
    </location>
</feature>
<keyword evidence="2" id="KW-1003">Cell membrane</keyword>
<dbReference type="CDD" id="cd11304">
    <property type="entry name" value="Cadherin_repeat"/>
    <property type="match status" value="5"/>
</dbReference>
<evidence type="ECO:0000313" key="19">
    <source>
        <dbReference type="EMBL" id="KAG0123827.1"/>
    </source>
</evidence>
<dbReference type="FunFam" id="2.60.40.60:FF:000008">
    <property type="entry name" value="Cadherin 24"/>
    <property type="match status" value="1"/>
</dbReference>
<dbReference type="GO" id="GO:0008013">
    <property type="term" value="F:beta-catenin binding"/>
    <property type="evidence" value="ECO:0007669"/>
    <property type="project" value="TreeGrafter"/>
</dbReference>
<accession>A0A835NXJ4</accession>
<dbReference type="EMBL" id="JADDUC010000026">
    <property type="protein sequence ID" value="KAG0123827.1"/>
    <property type="molecule type" value="Genomic_DNA"/>
</dbReference>
<dbReference type="GO" id="GO:0000902">
    <property type="term" value="P:cell morphogenesis"/>
    <property type="evidence" value="ECO:0007669"/>
    <property type="project" value="TreeGrafter"/>
</dbReference>
<dbReference type="GO" id="GO:0016477">
    <property type="term" value="P:cell migration"/>
    <property type="evidence" value="ECO:0007669"/>
    <property type="project" value="TreeGrafter"/>
</dbReference>
<reference evidence="20 21" key="2">
    <citation type="journal article" date="2021" name="J. Hered.">
        <title>Feather Gene Expression Elucidates the Developmental Basis of Plumage Iridescence in African Starlings.</title>
        <authorList>
            <person name="Rubenstein D.R."/>
            <person name="Corvelo A."/>
            <person name="MacManes M.D."/>
            <person name="Maia R."/>
            <person name="Narzisi G."/>
            <person name="Rousaki A."/>
            <person name="Vandenabeele P."/>
            <person name="Shawkey M.D."/>
            <person name="Solomon J."/>
        </authorList>
    </citation>
    <scope>NUCLEOTIDE SEQUENCE [LARGE SCALE GENOMIC DNA]</scope>
    <source>
        <strain evidence="20">SS15</strain>
    </source>
</reference>
<feature type="domain" description="Cadherin" evidence="18">
    <location>
        <begin position="785"/>
        <end position="895"/>
    </location>
</feature>
<dbReference type="GO" id="GO:0005509">
    <property type="term" value="F:calcium ion binding"/>
    <property type="evidence" value="ECO:0007669"/>
    <property type="project" value="UniProtKB-UniRule"/>
</dbReference>
<feature type="domain" description="Cadherin" evidence="18">
    <location>
        <begin position="378"/>
        <end position="458"/>
    </location>
</feature>
<evidence type="ECO:0000256" key="2">
    <source>
        <dbReference type="ARBA" id="ARBA00022475"/>
    </source>
</evidence>
<keyword evidence="10 17" id="KW-1133">Transmembrane helix</keyword>
<evidence type="ECO:0000313" key="21">
    <source>
        <dbReference type="Proteomes" id="UP000618051"/>
    </source>
</evidence>
<proteinExistence type="predicted"/>
<name>A0A835NXJ4_9PASS</name>
<evidence type="ECO:0000259" key="18">
    <source>
        <dbReference type="PROSITE" id="PS50268"/>
    </source>
</evidence>
<comment type="subcellular location">
    <subcellularLocation>
        <location evidence="1 14">Cell membrane</location>
        <topology evidence="1 14">Single-pass type I membrane protein</topology>
    </subcellularLocation>
</comment>
<evidence type="ECO:0000256" key="12">
    <source>
        <dbReference type="ARBA" id="ARBA00023180"/>
    </source>
</evidence>
<dbReference type="FunFam" id="2.60.40.60:FF:000017">
    <property type="entry name" value="Cadherin 24"/>
    <property type="match status" value="1"/>
</dbReference>
<keyword evidence="11 17" id="KW-0472">Membrane</keyword>
<dbReference type="InterPro" id="IPR027397">
    <property type="entry name" value="Catenin-bd_sf"/>
</dbReference>
<keyword evidence="6" id="KW-0732">Signal</keyword>
<sequence length="1088" mass="121063">PAKCATPPKVKVHDDSTTSSTSAEVGSRSRNDQGRGGGLSQVLKKTTTNNLKELSSHTGDARNINGHGCGFHLMQNRPLKECRVGACLTPRPDQLEDVAKETGTGMTELPPKKPFNNDKTIKDKSHVLCRVVSEDSEFKDTKLPWRPLYFCMKCDRFGCNRVDDNSQSNCQVFRNYLMRDLVFINISRCGGFGFTKPFMASIVFSTVLRSKSLDSGLQVAKSLGKPATLSSNSNCHNSSDGENGLCNSIYQVVTDSHQHQQLEVTKASACVLLELIIDLEYDTHMTEQGNKNSLNSSKPPEGLCSARFSMNSSVLLRLMVMLVQLWPCSPSTQSSSTENTVQSFTALRRVKRGWLWEPLFATEEQISPNPVYIGQLKSDLDKQDGNIKYILTGEGAESFFVINEYSGKIYVTQKLDREKKSFYILRAQAINRSTHLPVEPESEFIIKVRDVNDNEPQFLDGPYVATVPEMSPEGTSVTQVTATDADDPSYGNSARLLYSLIQGQPYFSVEPKTGVIRMASQMDRETKDQYLVIIQAKDMVGQPGALSATATVTINLSDVNDNPPKFQQRLYYMSVSEEAPVGTTVGRVFAEDSDTGDNAAMDYSIEADSSDAFDIITNNETQEGIILLKRRVDYESKRRHSIEVKAVNRYTDERFLKEGPFEDTTIVKINVEDADEPPVFTLENYVMEITEGAESGSLVGVVTARDPDVDNSPIRYSIVHSTLLKRLFSINEHNGAIITTEPLDREIASWHNITVTATETRNPEKISEANVYVQVLDVNDNAPEFPKDYETFVCENAVSGQLIQSISAVDQDDSAEGHHFNFSLAQEDANSSHFTVKDNQDNTAGIFTAKSGFRRQEQFFFYLPILIQDNGTPPLTSTNTLTVTLCDCDTEVNTFYCRYGAFMYSLGLSTEALVAVLACILIFLVFFLAIVTIRQQQKKKPSFSEKMEEFRENIVSYDDEGGGEEDTEAFDISALRTRTVVRTHRPRKKVASEIQSLYRQSLQVGPDSAIFRQFISEKLEEANTDPSVPPYDSLQTYAFEGTGSLAGSLSSLGSTSPDMDQSYDYLADWGPHFKQLAGMYSSHRTVGD</sequence>
<keyword evidence="8 13" id="KW-0106">Calcium</keyword>
<evidence type="ECO:0000256" key="11">
    <source>
        <dbReference type="ARBA" id="ARBA00023136"/>
    </source>
</evidence>
<dbReference type="Pfam" id="PF00028">
    <property type="entry name" value="Cadherin"/>
    <property type="match status" value="5"/>
</dbReference>
<keyword evidence="5" id="KW-0479">Metal-binding</keyword>
<evidence type="ECO:0000256" key="17">
    <source>
        <dbReference type="SAM" id="Phobius"/>
    </source>
</evidence>
<dbReference type="InterPro" id="IPR020894">
    <property type="entry name" value="Cadherin_CS"/>
</dbReference>
<dbReference type="GO" id="GO:0045296">
    <property type="term" value="F:cadherin binding"/>
    <property type="evidence" value="ECO:0007669"/>
    <property type="project" value="TreeGrafter"/>
</dbReference>
<dbReference type="PANTHER" id="PTHR24027:SF323">
    <property type="entry name" value="CADHERIN-19"/>
    <property type="match status" value="1"/>
</dbReference>
<dbReference type="InterPro" id="IPR002126">
    <property type="entry name" value="Cadherin-like_dom"/>
</dbReference>
<comment type="function">
    <text evidence="15">Cadherins are calcium-dependent cell adhesion proteins.</text>
</comment>
<evidence type="ECO:0000256" key="5">
    <source>
        <dbReference type="ARBA" id="ARBA00022723"/>
    </source>
</evidence>
<protein>
    <submittedName>
        <fullName evidence="19">Cadherin-19</fullName>
    </submittedName>
</protein>
<dbReference type="FunFam" id="4.10.900.10:FF:000001">
    <property type="entry name" value="Cadherin 2"/>
    <property type="match status" value="1"/>
</dbReference>
<dbReference type="InterPro" id="IPR015919">
    <property type="entry name" value="Cadherin-like_sf"/>
</dbReference>
<feature type="non-terminal residue" evidence="19">
    <location>
        <position position="1"/>
    </location>
</feature>
<feature type="region of interest" description="Disordered" evidence="16">
    <location>
        <begin position="1"/>
        <end position="41"/>
    </location>
</feature>
<dbReference type="AlphaFoldDB" id="A0A835NXJ4"/>
<comment type="caution">
    <text evidence="19">The sequence shown here is derived from an EMBL/GenBank/DDBJ whole genome shotgun (WGS) entry which is preliminary data.</text>
</comment>
<evidence type="ECO:0000256" key="14">
    <source>
        <dbReference type="RuleBase" id="RU003318"/>
    </source>
</evidence>
<keyword evidence="12" id="KW-0325">Glycoprotein</keyword>
<dbReference type="SMART" id="SM00112">
    <property type="entry name" value="CA"/>
    <property type="match status" value="5"/>
</dbReference>
<keyword evidence="7" id="KW-0677">Repeat</keyword>
<dbReference type="PRINTS" id="PR00205">
    <property type="entry name" value="CADHERIN"/>
</dbReference>
<keyword evidence="3" id="KW-0165">Cleavage on pair of basic residues</keyword>
<dbReference type="GO" id="GO:0044331">
    <property type="term" value="P:cell-cell adhesion mediated by cadherin"/>
    <property type="evidence" value="ECO:0007669"/>
    <property type="project" value="TreeGrafter"/>
</dbReference>
<evidence type="ECO:0000256" key="10">
    <source>
        <dbReference type="ARBA" id="ARBA00022989"/>
    </source>
</evidence>
<evidence type="ECO:0000256" key="13">
    <source>
        <dbReference type="PROSITE-ProRule" id="PRU00043"/>
    </source>
</evidence>
<dbReference type="EMBL" id="JADDUC020000001">
    <property type="protein sequence ID" value="KAI1243261.1"/>
    <property type="molecule type" value="Genomic_DNA"/>
</dbReference>
<dbReference type="OrthoDB" id="6252479at2759"/>
<dbReference type="FunFam" id="2.60.40.60:FF:000009">
    <property type="entry name" value="Cadherin 24"/>
    <property type="match status" value="1"/>
</dbReference>
<evidence type="ECO:0000256" key="4">
    <source>
        <dbReference type="ARBA" id="ARBA00022692"/>
    </source>
</evidence>
<evidence type="ECO:0000256" key="7">
    <source>
        <dbReference type="ARBA" id="ARBA00022737"/>
    </source>
</evidence>
<dbReference type="FunFam" id="2.60.40.60:FF:000014">
    <property type="entry name" value="Cadherin 8"/>
    <property type="match status" value="1"/>
</dbReference>